<dbReference type="Gramene" id="Pp3c13_20800V3.2">
    <property type="protein sequence ID" value="PAC:32931327.CDS.1"/>
    <property type="gene ID" value="Pp3c13_20800"/>
</dbReference>
<reference evidence="2" key="3">
    <citation type="submission" date="2020-12" db="UniProtKB">
        <authorList>
            <consortium name="EnsemblPlants"/>
        </authorList>
    </citation>
    <scope>IDENTIFICATION</scope>
</reference>
<dbReference type="InParanoid" id="A0A2K1JMQ1"/>
<dbReference type="AlphaFoldDB" id="A0A2K1JMQ1"/>
<organism evidence="1">
    <name type="scientific">Physcomitrium patens</name>
    <name type="common">Spreading-leaved earth moss</name>
    <name type="synonym">Physcomitrella patens</name>
    <dbReference type="NCBI Taxonomy" id="3218"/>
    <lineage>
        <taxon>Eukaryota</taxon>
        <taxon>Viridiplantae</taxon>
        <taxon>Streptophyta</taxon>
        <taxon>Embryophyta</taxon>
        <taxon>Bryophyta</taxon>
        <taxon>Bryophytina</taxon>
        <taxon>Bryopsida</taxon>
        <taxon>Funariidae</taxon>
        <taxon>Funariales</taxon>
        <taxon>Funariaceae</taxon>
        <taxon>Physcomitrium</taxon>
    </lineage>
</organism>
<name>A0A2K1JMQ1_PHYPA</name>
<sequence length="53" mass="5970">MSEPYVLLSTPPPQCPIGNMYFHCQSSCIDQIIDSPTTSMAVARKIKEKNREL</sequence>
<dbReference type="Proteomes" id="UP000006727">
    <property type="component" value="Chromosome 13"/>
</dbReference>
<dbReference type="EnsemblPlants" id="Pp3c13_20800V3.2">
    <property type="protein sequence ID" value="PAC:32931327.CDS.1"/>
    <property type="gene ID" value="Pp3c13_20800"/>
</dbReference>
<protein>
    <submittedName>
        <fullName evidence="1 2">Uncharacterized protein</fullName>
    </submittedName>
</protein>
<dbReference type="EMBL" id="ABEU02000013">
    <property type="protein sequence ID" value="PNR42813.1"/>
    <property type="molecule type" value="Genomic_DNA"/>
</dbReference>
<dbReference type="Gramene" id="Pp3c13_20800V3.1">
    <property type="protein sequence ID" value="PAC:32931326.CDS.1"/>
    <property type="gene ID" value="Pp3c13_20800"/>
</dbReference>
<evidence type="ECO:0000313" key="1">
    <source>
        <dbReference type="EMBL" id="PNR42813.1"/>
    </source>
</evidence>
<proteinExistence type="predicted"/>
<dbReference type="PaxDb" id="3218-PP1S421_22V6.1"/>
<evidence type="ECO:0000313" key="3">
    <source>
        <dbReference type="Proteomes" id="UP000006727"/>
    </source>
</evidence>
<accession>A0A2K1JMQ1</accession>
<dbReference type="EnsemblPlants" id="Pp3c13_20800V3.1">
    <property type="protein sequence ID" value="PAC:32931326.CDS.1"/>
    <property type="gene ID" value="Pp3c13_20800"/>
</dbReference>
<gene>
    <name evidence="1" type="ORF">PHYPA_017644</name>
</gene>
<reference evidence="1 3" key="2">
    <citation type="journal article" date="2018" name="Plant J.">
        <title>The Physcomitrella patens chromosome-scale assembly reveals moss genome structure and evolution.</title>
        <authorList>
            <person name="Lang D."/>
            <person name="Ullrich K.K."/>
            <person name="Murat F."/>
            <person name="Fuchs J."/>
            <person name="Jenkins J."/>
            <person name="Haas F.B."/>
            <person name="Piednoel M."/>
            <person name="Gundlach H."/>
            <person name="Van Bel M."/>
            <person name="Meyberg R."/>
            <person name="Vives C."/>
            <person name="Morata J."/>
            <person name="Symeonidi A."/>
            <person name="Hiss M."/>
            <person name="Muchero W."/>
            <person name="Kamisugi Y."/>
            <person name="Saleh O."/>
            <person name="Blanc G."/>
            <person name="Decker E.L."/>
            <person name="van Gessel N."/>
            <person name="Grimwood J."/>
            <person name="Hayes R.D."/>
            <person name="Graham S.W."/>
            <person name="Gunter L.E."/>
            <person name="McDaniel S.F."/>
            <person name="Hoernstein S.N.W."/>
            <person name="Larsson A."/>
            <person name="Li F.W."/>
            <person name="Perroud P.F."/>
            <person name="Phillips J."/>
            <person name="Ranjan P."/>
            <person name="Rokshar D.S."/>
            <person name="Rothfels C.J."/>
            <person name="Schneider L."/>
            <person name="Shu S."/>
            <person name="Stevenson D.W."/>
            <person name="Thummler F."/>
            <person name="Tillich M."/>
            <person name="Villarreal Aguilar J.C."/>
            <person name="Widiez T."/>
            <person name="Wong G.K."/>
            <person name="Wymore A."/>
            <person name="Zhang Y."/>
            <person name="Zimmer A.D."/>
            <person name="Quatrano R.S."/>
            <person name="Mayer K.F.X."/>
            <person name="Goodstein D."/>
            <person name="Casacuberta J.M."/>
            <person name="Vandepoele K."/>
            <person name="Reski R."/>
            <person name="Cuming A.C."/>
            <person name="Tuskan G.A."/>
            <person name="Maumus F."/>
            <person name="Salse J."/>
            <person name="Schmutz J."/>
            <person name="Rensing S.A."/>
        </authorList>
    </citation>
    <scope>NUCLEOTIDE SEQUENCE [LARGE SCALE GENOMIC DNA]</scope>
    <source>
        <strain evidence="2 3">cv. Gransden 2004</strain>
    </source>
</reference>
<evidence type="ECO:0000313" key="2">
    <source>
        <dbReference type="EnsemblPlants" id="PAC:32931326.CDS.1"/>
    </source>
</evidence>
<reference evidence="1 3" key="1">
    <citation type="journal article" date="2008" name="Science">
        <title>The Physcomitrella genome reveals evolutionary insights into the conquest of land by plants.</title>
        <authorList>
            <person name="Rensing S."/>
            <person name="Lang D."/>
            <person name="Zimmer A."/>
            <person name="Terry A."/>
            <person name="Salamov A."/>
            <person name="Shapiro H."/>
            <person name="Nishiyama T."/>
            <person name="Perroud P.-F."/>
            <person name="Lindquist E."/>
            <person name="Kamisugi Y."/>
            <person name="Tanahashi T."/>
            <person name="Sakakibara K."/>
            <person name="Fujita T."/>
            <person name="Oishi K."/>
            <person name="Shin-I T."/>
            <person name="Kuroki Y."/>
            <person name="Toyoda A."/>
            <person name="Suzuki Y."/>
            <person name="Hashimoto A."/>
            <person name="Yamaguchi K."/>
            <person name="Sugano A."/>
            <person name="Kohara Y."/>
            <person name="Fujiyama A."/>
            <person name="Anterola A."/>
            <person name="Aoki S."/>
            <person name="Ashton N."/>
            <person name="Barbazuk W.B."/>
            <person name="Barker E."/>
            <person name="Bennetzen J."/>
            <person name="Bezanilla M."/>
            <person name="Blankenship R."/>
            <person name="Cho S.H."/>
            <person name="Dutcher S."/>
            <person name="Estelle M."/>
            <person name="Fawcett J.A."/>
            <person name="Gundlach H."/>
            <person name="Hanada K."/>
            <person name="Heyl A."/>
            <person name="Hicks K.A."/>
            <person name="Hugh J."/>
            <person name="Lohr M."/>
            <person name="Mayer K."/>
            <person name="Melkozernov A."/>
            <person name="Murata T."/>
            <person name="Nelson D."/>
            <person name="Pils B."/>
            <person name="Prigge M."/>
            <person name="Reiss B."/>
            <person name="Renner T."/>
            <person name="Rombauts S."/>
            <person name="Rushton P."/>
            <person name="Sanderfoot A."/>
            <person name="Schween G."/>
            <person name="Shiu S.-H."/>
            <person name="Stueber K."/>
            <person name="Theodoulou F.L."/>
            <person name="Tu H."/>
            <person name="Van de Peer Y."/>
            <person name="Verrier P.J."/>
            <person name="Waters E."/>
            <person name="Wood A."/>
            <person name="Yang L."/>
            <person name="Cove D."/>
            <person name="Cuming A."/>
            <person name="Hasebe M."/>
            <person name="Lucas S."/>
            <person name="Mishler D.B."/>
            <person name="Reski R."/>
            <person name="Grigoriev I."/>
            <person name="Quatrano R.S."/>
            <person name="Boore J.L."/>
        </authorList>
    </citation>
    <scope>NUCLEOTIDE SEQUENCE [LARGE SCALE GENOMIC DNA]</scope>
    <source>
        <strain evidence="2 3">cv. Gransden 2004</strain>
    </source>
</reference>
<keyword evidence="3" id="KW-1185">Reference proteome</keyword>